<dbReference type="RefSeq" id="WP_115490936.1">
    <property type="nucleotide sequence ID" value="NZ_JACHWW010000001.1"/>
</dbReference>
<feature type="domain" description="Methyltransferase type 11" evidence="2">
    <location>
        <begin position="59"/>
        <end position="121"/>
    </location>
</feature>
<name>A0A395LIJ9_9SPHN</name>
<organism evidence="3 4">
    <name type="scientific">Alteriqipengyuania lutimaris</name>
    <dbReference type="NCBI Taxonomy" id="1538146"/>
    <lineage>
        <taxon>Bacteria</taxon>
        <taxon>Pseudomonadati</taxon>
        <taxon>Pseudomonadota</taxon>
        <taxon>Alphaproteobacteria</taxon>
        <taxon>Sphingomonadales</taxon>
        <taxon>Erythrobacteraceae</taxon>
        <taxon>Alteriqipengyuania</taxon>
    </lineage>
</organism>
<keyword evidence="3" id="KW-0808">Transferase</keyword>
<dbReference type="InterPro" id="IPR029063">
    <property type="entry name" value="SAM-dependent_MTases_sf"/>
</dbReference>
<comment type="caution">
    <text evidence="3">The sequence shown here is derived from an EMBL/GenBank/DDBJ whole genome shotgun (WGS) entry which is preliminary data.</text>
</comment>
<dbReference type="Gene3D" id="3.40.50.150">
    <property type="entry name" value="Vaccinia Virus protein VP39"/>
    <property type="match status" value="1"/>
</dbReference>
<dbReference type="GO" id="GO:0008757">
    <property type="term" value="F:S-adenosylmethionine-dependent methyltransferase activity"/>
    <property type="evidence" value="ECO:0007669"/>
    <property type="project" value="InterPro"/>
</dbReference>
<keyword evidence="1" id="KW-1133">Transmembrane helix</keyword>
<accession>A0A395LIJ9</accession>
<dbReference type="PANTHER" id="PTHR43591">
    <property type="entry name" value="METHYLTRANSFERASE"/>
    <property type="match status" value="1"/>
</dbReference>
<dbReference type="OrthoDB" id="9777638at2"/>
<dbReference type="GO" id="GO:0032259">
    <property type="term" value="P:methylation"/>
    <property type="evidence" value="ECO:0007669"/>
    <property type="project" value="UniProtKB-KW"/>
</dbReference>
<evidence type="ECO:0000313" key="4">
    <source>
        <dbReference type="Proteomes" id="UP000254101"/>
    </source>
</evidence>
<proteinExistence type="predicted"/>
<dbReference type="Pfam" id="PF08241">
    <property type="entry name" value="Methyltransf_11"/>
    <property type="match status" value="1"/>
</dbReference>
<keyword evidence="3" id="KW-0489">Methyltransferase</keyword>
<evidence type="ECO:0000313" key="3">
    <source>
        <dbReference type="EMBL" id="RDS76712.1"/>
    </source>
</evidence>
<dbReference type="Proteomes" id="UP000254101">
    <property type="component" value="Unassembled WGS sequence"/>
</dbReference>
<feature type="transmembrane region" description="Helical" evidence="1">
    <location>
        <begin position="184"/>
        <end position="203"/>
    </location>
</feature>
<keyword evidence="4" id="KW-1185">Reference proteome</keyword>
<dbReference type="CDD" id="cd02440">
    <property type="entry name" value="AdoMet_MTases"/>
    <property type="match status" value="1"/>
</dbReference>
<reference evidence="3 4" key="1">
    <citation type="submission" date="2018-07" db="EMBL/GenBank/DDBJ databases">
        <title>Erythrobacter nanhaiensis sp. nov., a novel member of the genus Erythrobacter isolated from the South China Sea.</title>
        <authorList>
            <person name="Chen X."/>
            <person name="Liu J."/>
        </authorList>
    </citation>
    <scope>NUCLEOTIDE SEQUENCE [LARGE SCALE GENOMIC DNA]</scope>
    <source>
        <strain evidence="3 4">S-5</strain>
    </source>
</reference>
<dbReference type="EMBL" id="QRBB01000001">
    <property type="protein sequence ID" value="RDS76712.1"/>
    <property type="molecule type" value="Genomic_DNA"/>
</dbReference>
<keyword evidence="1" id="KW-0472">Membrane</keyword>
<keyword evidence="1" id="KW-0812">Transmembrane</keyword>
<sequence length="226" mass="25936">MTIFRQIFIAFARVSKRFSRENLYEWLTIELDRLPEGSKVLCIGGGGGLDGMIARHPATDTISIDIDPDRKPDMVMDATQMTFADDDFDAVFMMEVLEHVREPQAALSEIERVLKPGGPFVLSTPFVFGIHEEPWDYWRFTRHGLEELLRSFEVERIAPRNYYYRSIIVQFMRTIFSPGRKRQVVGMFAILVGSPFFLLLMLLDKIAPDDRSTTGYFAVAKKRVAG</sequence>
<evidence type="ECO:0000259" key="2">
    <source>
        <dbReference type="Pfam" id="PF08241"/>
    </source>
</evidence>
<gene>
    <name evidence="3" type="ORF">DL238_03230</name>
</gene>
<evidence type="ECO:0000256" key="1">
    <source>
        <dbReference type="SAM" id="Phobius"/>
    </source>
</evidence>
<dbReference type="InterPro" id="IPR013216">
    <property type="entry name" value="Methyltransf_11"/>
</dbReference>
<dbReference type="SUPFAM" id="SSF53335">
    <property type="entry name" value="S-adenosyl-L-methionine-dependent methyltransferases"/>
    <property type="match status" value="1"/>
</dbReference>
<dbReference type="AlphaFoldDB" id="A0A395LIJ9"/>
<protein>
    <submittedName>
        <fullName evidence="3">Class I SAM-dependent methyltransferase</fullName>
    </submittedName>
</protein>